<dbReference type="EMBL" id="KZ679006">
    <property type="protein sequence ID" value="PSS27219.1"/>
    <property type="molecule type" value="Genomic_DNA"/>
</dbReference>
<keyword evidence="1" id="KW-1133">Transmembrane helix</keyword>
<dbReference type="RefSeq" id="XP_024724744.1">
    <property type="nucleotide sequence ID" value="XM_024863187.1"/>
</dbReference>
<evidence type="ECO:0000313" key="2">
    <source>
        <dbReference type="EMBL" id="PSS27219.1"/>
    </source>
</evidence>
<name>A0A2T3BCT9_AMORE</name>
<protein>
    <submittedName>
        <fullName evidence="2">Uncharacterized protein</fullName>
    </submittedName>
</protein>
<evidence type="ECO:0000313" key="3">
    <source>
        <dbReference type="Proteomes" id="UP000241818"/>
    </source>
</evidence>
<dbReference type="InParanoid" id="A0A2T3BCT9"/>
<keyword evidence="3" id="KW-1185">Reference proteome</keyword>
<keyword evidence="1" id="KW-0812">Transmembrane</keyword>
<dbReference type="AlphaFoldDB" id="A0A2T3BCT9"/>
<evidence type="ECO:0000256" key="1">
    <source>
        <dbReference type="SAM" id="Phobius"/>
    </source>
</evidence>
<dbReference type="Proteomes" id="UP000241818">
    <property type="component" value="Unassembled WGS sequence"/>
</dbReference>
<keyword evidence="1" id="KW-0472">Membrane</keyword>
<dbReference type="GeneID" id="36571268"/>
<sequence length="76" mass="8675">MSGYILFRLLMSGYILFRLLKSGYILFRLLMSGYILFRLLKSGYISASRCTQSLHHLLSSLILSCSAQHHSHPEAL</sequence>
<reference evidence="2 3" key="1">
    <citation type="journal article" date="2018" name="New Phytol.">
        <title>Comparative genomics and transcriptomics depict ericoid mycorrhizal fungi as versatile saprotrophs and plant mutualists.</title>
        <authorList>
            <person name="Martino E."/>
            <person name="Morin E."/>
            <person name="Grelet G.A."/>
            <person name="Kuo A."/>
            <person name="Kohler A."/>
            <person name="Daghino S."/>
            <person name="Barry K.W."/>
            <person name="Cichocki N."/>
            <person name="Clum A."/>
            <person name="Dockter R.B."/>
            <person name="Hainaut M."/>
            <person name="Kuo R.C."/>
            <person name="LaButti K."/>
            <person name="Lindahl B.D."/>
            <person name="Lindquist E.A."/>
            <person name="Lipzen A."/>
            <person name="Khouja H.R."/>
            <person name="Magnuson J."/>
            <person name="Murat C."/>
            <person name="Ohm R.A."/>
            <person name="Singer S.W."/>
            <person name="Spatafora J.W."/>
            <person name="Wang M."/>
            <person name="Veneault-Fourrey C."/>
            <person name="Henrissat B."/>
            <person name="Grigoriev I.V."/>
            <person name="Martin F.M."/>
            <person name="Perotto S."/>
        </authorList>
    </citation>
    <scope>NUCLEOTIDE SEQUENCE [LARGE SCALE GENOMIC DNA]</scope>
    <source>
        <strain evidence="2 3">ATCC 22711</strain>
    </source>
</reference>
<organism evidence="2 3">
    <name type="scientific">Amorphotheca resinae ATCC 22711</name>
    <dbReference type="NCBI Taxonomy" id="857342"/>
    <lineage>
        <taxon>Eukaryota</taxon>
        <taxon>Fungi</taxon>
        <taxon>Dikarya</taxon>
        <taxon>Ascomycota</taxon>
        <taxon>Pezizomycotina</taxon>
        <taxon>Leotiomycetes</taxon>
        <taxon>Helotiales</taxon>
        <taxon>Amorphothecaceae</taxon>
        <taxon>Amorphotheca</taxon>
    </lineage>
</organism>
<proteinExistence type="predicted"/>
<feature type="transmembrane region" description="Helical" evidence="1">
    <location>
        <begin position="15"/>
        <end position="37"/>
    </location>
</feature>
<gene>
    <name evidence="2" type="ORF">M430DRAFT_151194</name>
</gene>
<accession>A0A2T3BCT9</accession>